<dbReference type="PANTHER" id="PTHR11735">
    <property type="entry name" value="TRNA N6-ADENOSINE THREONYLCARBAMOYLTRANSFERASE"/>
    <property type="match status" value="1"/>
</dbReference>
<dbReference type="PANTHER" id="PTHR11735:SF11">
    <property type="entry name" value="TRNA THREONYLCARBAMOYLADENOSINE BIOSYNTHESIS PROTEIN TSAB"/>
    <property type="match status" value="1"/>
</dbReference>
<proteinExistence type="predicted"/>
<keyword evidence="3" id="KW-0012">Acyltransferase</keyword>
<dbReference type="Proteomes" id="UP001521209">
    <property type="component" value="Unassembled WGS sequence"/>
</dbReference>
<evidence type="ECO:0000256" key="1">
    <source>
        <dbReference type="SAM" id="MobiDB-lite"/>
    </source>
</evidence>
<dbReference type="NCBIfam" id="TIGR03725">
    <property type="entry name" value="T6A_YeaZ"/>
    <property type="match status" value="1"/>
</dbReference>
<dbReference type="InterPro" id="IPR000905">
    <property type="entry name" value="Gcp-like_dom"/>
</dbReference>
<name>A0ABS9DYP0_9PROT</name>
<dbReference type="Gene3D" id="3.30.420.40">
    <property type="match status" value="1"/>
</dbReference>
<dbReference type="EC" id="2.3.1.234" evidence="3"/>
<gene>
    <name evidence="3" type="primary">tsaB</name>
    <name evidence="3" type="ORF">L2A60_14420</name>
</gene>
<sequence>MSEKPPGRILAIDAAQRRASVTLMEGDHVRALRAGVLKTGLADTLAVWVDDCLAEAGIAASALDAIAVTVGPGSFTGLRAAIALAQGLGVAAGVPVHGISMSEAFGAAFPTLHRPLWIAIAARRGRLFLVRDGRAAAFDDADIPVPDGPVALAGDRAGETAAMLAARGHDVMLTDARFCSGAAIASALRHLVAGGDAPRPAAPLYVDPPEAKLPEAGLRPPPQ</sequence>
<reference evidence="3 4" key="1">
    <citation type="submission" date="2022-01" db="EMBL/GenBank/DDBJ databases">
        <authorList>
            <person name="Won M."/>
            <person name="Kim S.-J."/>
            <person name="Kwon S.-W."/>
        </authorList>
    </citation>
    <scope>NUCLEOTIDE SEQUENCE [LARGE SCALE GENOMIC DNA]</scope>
    <source>
        <strain evidence="3 4">KCTC 23505</strain>
    </source>
</reference>
<dbReference type="InterPro" id="IPR043129">
    <property type="entry name" value="ATPase_NBD"/>
</dbReference>
<evidence type="ECO:0000313" key="4">
    <source>
        <dbReference type="Proteomes" id="UP001521209"/>
    </source>
</evidence>
<protein>
    <submittedName>
        <fullName evidence="3">tRNA (Adenosine(37)-N6)-threonylcarbamoyltransferase complex dimerization subunit type 1 TsaB</fullName>
        <ecNumber evidence="3">2.3.1.234</ecNumber>
    </submittedName>
</protein>
<accession>A0ABS9DYP0</accession>
<keyword evidence="4" id="KW-1185">Reference proteome</keyword>
<dbReference type="EMBL" id="JAKGBZ010000032">
    <property type="protein sequence ID" value="MCF3947872.1"/>
    <property type="molecule type" value="Genomic_DNA"/>
</dbReference>
<evidence type="ECO:0000313" key="3">
    <source>
        <dbReference type="EMBL" id="MCF3947872.1"/>
    </source>
</evidence>
<dbReference type="Pfam" id="PF00814">
    <property type="entry name" value="TsaD"/>
    <property type="match status" value="1"/>
</dbReference>
<feature type="region of interest" description="Disordered" evidence="1">
    <location>
        <begin position="203"/>
        <end position="223"/>
    </location>
</feature>
<dbReference type="RefSeq" id="WP_235705156.1">
    <property type="nucleotide sequence ID" value="NZ_JAKGBZ010000032.1"/>
</dbReference>
<dbReference type="InterPro" id="IPR022496">
    <property type="entry name" value="T6A_TsaB"/>
</dbReference>
<organism evidence="3 4">
    <name type="scientific">Acidiphilium iwatense</name>
    <dbReference type="NCBI Taxonomy" id="768198"/>
    <lineage>
        <taxon>Bacteria</taxon>
        <taxon>Pseudomonadati</taxon>
        <taxon>Pseudomonadota</taxon>
        <taxon>Alphaproteobacteria</taxon>
        <taxon>Acetobacterales</taxon>
        <taxon>Acidocellaceae</taxon>
        <taxon>Acidiphilium</taxon>
    </lineage>
</organism>
<evidence type="ECO:0000259" key="2">
    <source>
        <dbReference type="Pfam" id="PF00814"/>
    </source>
</evidence>
<keyword evidence="3" id="KW-0808">Transferase</keyword>
<feature type="domain" description="Gcp-like" evidence="2">
    <location>
        <begin position="43"/>
        <end position="138"/>
    </location>
</feature>
<comment type="caution">
    <text evidence="3">The sequence shown here is derived from an EMBL/GenBank/DDBJ whole genome shotgun (WGS) entry which is preliminary data.</text>
</comment>
<dbReference type="GO" id="GO:0061711">
    <property type="term" value="F:tRNA N(6)-L-threonylcarbamoyladenine synthase activity"/>
    <property type="evidence" value="ECO:0007669"/>
    <property type="project" value="UniProtKB-EC"/>
</dbReference>
<dbReference type="SUPFAM" id="SSF53067">
    <property type="entry name" value="Actin-like ATPase domain"/>
    <property type="match status" value="1"/>
</dbReference>